<gene>
    <name evidence="2" type="ORF">tinsulaeT_34900</name>
</gene>
<dbReference type="Proteomes" id="UP001157186">
    <property type="component" value="Unassembled WGS sequence"/>
</dbReference>
<dbReference type="CDD" id="cd04301">
    <property type="entry name" value="NAT_SF"/>
    <property type="match status" value="1"/>
</dbReference>
<evidence type="ECO:0000313" key="2">
    <source>
        <dbReference type="EMBL" id="GLX80150.1"/>
    </source>
</evidence>
<feature type="domain" description="N-acetyltransferase" evidence="1">
    <location>
        <begin position="28"/>
        <end position="84"/>
    </location>
</feature>
<dbReference type="InterPro" id="IPR000182">
    <property type="entry name" value="GNAT_dom"/>
</dbReference>
<protein>
    <recommendedName>
        <fullName evidence="1">N-acetyltransferase domain-containing protein</fullName>
    </recommendedName>
</protein>
<reference evidence="2 3" key="1">
    <citation type="submission" date="2023-03" db="EMBL/GenBank/DDBJ databases">
        <title>Draft genome sequence of Thalassotalea insulae KCTC 62186T.</title>
        <authorList>
            <person name="Sawabe T."/>
        </authorList>
    </citation>
    <scope>NUCLEOTIDE SEQUENCE [LARGE SCALE GENOMIC DNA]</scope>
    <source>
        <strain evidence="2 3">KCTC 62186</strain>
    </source>
</reference>
<dbReference type="Pfam" id="PF00583">
    <property type="entry name" value="Acetyltransf_1"/>
    <property type="match status" value="1"/>
</dbReference>
<accession>A0ABQ6GZH0</accession>
<dbReference type="RefSeq" id="WP_284246114.1">
    <property type="nucleotide sequence ID" value="NZ_BSST01000001.1"/>
</dbReference>
<name>A0ABQ6GZH0_9GAMM</name>
<keyword evidence="3" id="KW-1185">Reference proteome</keyword>
<dbReference type="Gene3D" id="3.40.630.30">
    <property type="match status" value="1"/>
</dbReference>
<evidence type="ECO:0000313" key="3">
    <source>
        <dbReference type="Proteomes" id="UP001157186"/>
    </source>
</evidence>
<dbReference type="EMBL" id="BSST01000001">
    <property type="protein sequence ID" value="GLX80150.1"/>
    <property type="molecule type" value="Genomic_DNA"/>
</dbReference>
<evidence type="ECO:0000259" key="1">
    <source>
        <dbReference type="Pfam" id="PF00583"/>
    </source>
</evidence>
<organism evidence="2 3">
    <name type="scientific">Thalassotalea insulae</name>
    <dbReference type="NCBI Taxonomy" id="2056778"/>
    <lineage>
        <taxon>Bacteria</taxon>
        <taxon>Pseudomonadati</taxon>
        <taxon>Pseudomonadota</taxon>
        <taxon>Gammaproteobacteria</taxon>
        <taxon>Alteromonadales</taxon>
        <taxon>Colwelliaceae</taxon>
        <taxon>Thalassotalea</taxon>
    </lineage>
</organism>
<sequence length="142" mass="16441">MQIIRADKSDKKAILRFYRSQHYSARYLGHDQVYMIKQQQTIIAAAMVSQIQADSPVYFLHAVVVNSHYQKQGLASALLLEIDKAQQSLLCFAKISLAPLYQKIAMTHQPSKQIQQLPTHLQQRYYSYLIKQPALKVFARYI</sequence>
<dbReference type="InterPro" id="IPR016181">
    <property type="entry name" value="Acyl_CoA_acyltransferase"/>
</dbReference>
<proteinExistence type="predicted"/>
<comment type="caution">
    <text evidence="2">The sequence shown here is derived from an EMBL/GenBank/DDBJ whole genome shotgun (WGS) entry which is preliminary data.</text>
</comment>
<dbReference type="SUPFAM" id="SSF55729">
    <property type="entry name" value="Acyl-CoA N-acyltransferases (Nat)"/>
    <property type="match status" value="1"/>
</dbReference>